<dbReference type="EMBL" id="AMZH03004631">
    <property type="protein sequence ID" value="RRT68645.1"/>
    <property type="molecule type" value="Genomic_DNA"/>
</dbReference>
<dbReference type="InterPro" id="IPR002902">
    <property type="entry name" value="GNK2"/>
</dbReference>
<dbReference type="PROSITE" id="PS51473">
    <property type="entry name" value="GNK2"/>
    <property type="match status" value="1"/>
</dbReference>
<dbReference type="InterPro" id="IPR038408">
    <property type="entry name" value="GNK2_sf"/>
</dbReference>
<dbReference type="CDD" id="cd23509">
    <property type="entry name" value="Gnk2-like"/>
    <property type="match status" value="1"/>
</dbReference>
<evidence type="ECO:0000313" key="5">
    <source>
        <dbReference type="Proteomes" id="UP000287651"/>
    </source>
</evidence>
<accession>A0A426ZXG1</accession>
<gene>
    <name evidence="4" type="ORF">B296_00021039</name>
</gene>
<proteinExistence type="predicted"/>
<reference evidence="4 5" key="1">
    <citation type="journal article" date="2014" name="Agronomy (Basel)">
        <title>A Draft Genome Sequence for Ensete ventricosum, the Drought-Tolerant Tree Against Hunger.</title>
        <authorList>
            <person name="Harrison J."/>
            <person name="Moore K.A."/>
            <person name="Paszkiewicz K."/>
            <person name="Jones T."/>
            <person name="Grant M."/>
            <person name="Ambacheew D."/>
            <person name="Muzemil S."/>
            <person name="Studholme D.J."/>
        </authorList>
    </citation>
    <scope>NUCLEOTIDE SEQUENCE [LARGE SCALE GENOMIC DNA]</scope>
</reference>
<sequence>MSSSSSPLFSCSAVTEPAQPCSGATALMMPTTPTNSTFQTNLQLLLASLPSSAAAATGYSNSTEGLSSDQVHGLALCRGDVSSTVCQT</sequence>
<evidence type="ECO:0000256" key="1">
    <source>
        <dbReference type="ARBA" id="ARBA00022729"/>
    </source>
</evidence>
<evidence type="ECO:0000256" key="2">
    <source>
        <dbReference type="ARBA" id="ARBA00022737"/>
    </source>
</evidence>
<keyword evidence="2" id="KW-0677">Repeat</keyword>
<dbReference type="Gene3D" id="3.30.430.20">
    <property type="entry name" value="Gnk2 domain, C-X8-C-X2-C motif"/>
    <property type="match status" value="1"/>
</dbReference>
<dbReference type="Proteomes" id="UP000287651">
    <property type="component" value="Unassembled WGS sequence"/>
</dbReference>
<feature type="domain" description="Gnk2-homologous" evidence="3">
    <location>
        <begin position="20"/>
        <end position="88"/>
    </location>
</feature>
<dbReference type="PANTHER" id="PTHR32099">
    <property type="entry name" value="CYSTEINE-RICH REPEAT SECRETORY PROTEIN"/>
    <property type="match status" value="1"/>
</dbReference>
<comment type="caution">
    <text evidence="4">The sequence shown here is derived from an EMBL/GenBank/DDBJ whole genome shotgun (WGS) entry which is preliminary data.</text>
</comment>
<dbReference type="Pfam" id="PF01657">
    <property type="entry name" value="Stress-antifung"/>
    <property type="match status" value="1"/>
</dbReference>
<protein>
    <recommendedName>
        <fullName evidence="3">Gnk2-homologous domain-containing protein</fullName>
    </recommendedName>
</protein>
<organism evidence="4 5">
    <name type="scientific">Ensete ventricosum</name>
    <name type="common">Abyssinian banana</name>
    <name type="synonym">Musa ensete</name>
    <dbReference type="NCBI Taxonomy" id="4639"/>
    <lineage>
        <taxon>Eukaryota</taxon>
        <taxon>Viridiplantae</taxon>
        <taxon>Streptophyta</taxon>
        <taxon>Embryophyta</taxon>
        <taxon>Tracheophyta</taxon>
        <taxon>Spermatophyta</taxon>
        <taxon>Magnoliopsida</taxon>
        <taxon>Liliopsida</taxon>
        <taxon>Zingiberales</taxon>
        <taxon>Musaceae</taxon>
        <taxon>Ensete</taxon>
    </lineage>
</organism>
<keyword evidence="1" id="KW-0732">Signal</keyword>
<dbReference type="PANTHER" id="PTHR32099:SF63">
    <property type="entry name" value="CYSTEINE-RICH REPEAT SECRETORY PROTEIN 38-LIKE"/>
    <property type="match status" value="1"/>
</dbReference>
<evidence type="ECO:0000259" key="3">
    <source>
        <dbReference type="PROSITE" id="PS51473"/>
    </source>
</evidence>
<evidence type="ECO:0000313" key="4">
    <source>
        <dbReference type="EMBL" id="RRT68645.1"/>
    </source>
</evidence>
<name>A0A426ZXG1_ENSVE</name>
<dbReference type="AlphaFoldDB" id="A0A426ZXG1"/>